<dbReference type="Proteomes" id="UP001056291">
    <property type="component" value="Chromosome"/>
</dbReference>
<protein>
    <submittedName>
        <fullName evidence="2">SDR family oxidoreductase</fullName>
    </submittedName>
</protein>
<dbReference type="InterPro" id="IPR036291">
    <property type="entry name" value="NAD(P)-bd_dom_sf"/>
</dbReference>
<dbReference type="RefSeq" id="WP_251934117.1">
    <property type="nucleotide sequence ID" value="NZ_CP098747.1"/>
</dbReference>
<dbReference type="Gene3D" id="3.40.50.720">
    <property type="entry name" value="NAD(P)-binding Rossmann-like Domain"/>
    <property type="match status" value="1"/>
</dbReference>
<gene>
    <name evidence="2" type="ORF">NBZ79_18395</name>
</gene>
<accession>A0ABY4W1S9</accession>
<evidence type="ECO:0000313" key="2">
    <source>
        <dbReference type="EMBL" id="USG61130.1"/>
    </source>
</evidence>
<sequence length="282" mass="31140">MTRRLFCFGLGFTARTFARDYPEWQITGTGRSPTADGPQDTLSTVPFRRDCPVENFTERAKDVTHILLSVPPDDAGDPVFDVMAEQIRALPSLQWIGYLSTTGVYGNLDGGWVDESSSYNPTGPRGQRRVDAEKSWLRQYDEFGLPVHIFRLPGIYGPGRNQLVSLKKGKARRISKPGQVFSRIHVSDLVAILSASMNKPCPGSIYNIADDAPTPPEEVVAYAAELLGVAPPPLQDFETADLSPMARSFYADSKRVSNAKIKSELGIQLKYPTYREGLTALL</sequence>
<proteinExistence type="predicted"/>
<keyword evidence="3" id="KW-1185">Reference proteome</keyword>
<evidence type="ECO:0000256" key="1">
    <source>
        <dbReference type="ARBA" id="ARBA00023027"/>
    </source>
</evidence>
<dbReference type="SUPFAM" id="SSF51735">
    <property type="entry name" value="NAD(P)-binding Rossmann-fold domains"/>
    <property type="match status" value="1"/>
</dbReference>
<organism evidence="2 3">
    <name type="scientific">Sneathiella marina</name>
    <dbReference type="NCBI Taxonomy" id="2950108"/>
    <lineage>
        <taxon>Bacteria</taxon>
        <taxon>Pseudomonadati</taxon>
        <taxon>Pseudomonadota</taxon>
        <taxon>Alphaproteobacteria</taxon>
        <taxon>Sneathiellales</taxon>
        <taxon>Sneathiellaceae</taxon>
        <taxon>Sneathiella</taxon>
    </lineage>
</organism>
<dbReference type="CDD" id="cd05266">
    <property type="entry name" value="SDR_a4"/>
    <property type="match status" value="1"/>
</dbReference>
<evidence type="ECO:0000313" key="3">
    <source>
        <dbReference type="Proteomes" id="UP001056291"/>
    </source>
</evidence>
<keyword evidence="1" id="KW-0520">NAD</keyword>
<dbReference type="EMBL" id="CP098747">
    <property type="protein sequence ID" value="USG61130.1"/>
    <property type="molecule type" value="Genomic_DNA"/>
</dbReference>
<name>A0ABY4W1S9_9PROT</name>
<reference evidence="2" key="1">
    <citation type="submission" date="2022-06" db="EMBL/GenBank/DDBJ databases">
        <title>Sneathiella actinostolidae sp. nov., isolated from a sea anemonein the Western Pacific Ocean.</title>
        <authorList>
            <person name="Wei M.J."/>
        </authorList>
    </citation>
    <scope>NUCLEOTIDE SEQUENCE</scope>
    <source>
        <strain evidence="2">PHK-P5</strain>
    </source>
</reference>
<dbReference type="PANTHER" id="PTHR43574">
    <property type="entry name" value="EPIMERASE-RELATED"/>
    <property type="match status" value="1"/>
</dbReference>